<dbReference type="InterPro" id="IPR036188">
    <property type="entry name" value="FAD/NAD-bd_sf"/>
</dbReference>
<accession>A0A6P1TN81</accession>
<dbReference type="Pfam" id="PF07992">
    <property type="entry name" value="Pyr_redox_2"/>
    <property type="match status" value="1"/>
</dbReference>
<dbReference type="PANTHER" id="PTHR42917">
    <property type="entry name" value="2,4-DIENOYL-COA REDUCTASE"/>
    <property type="match status" value="1"/>
</dbReference>
<dbReference type="Pfam" id="PF00724">
    <property type="entry name" value="Oxidored_FMN"/>
    <property type="match status" value="1"/>
</dbReference>
<dbReference type="Proteomes" id="UP000464314">
    <property type="component" value="Chromosome"/>
</dbReference>
<evidence type="ECO:0000259" key="10">
    <source>
        <dbReference type="Pfam" id="PF00724"/>
    </source>
</evidence>
<dbReference type="KEGG" id="anr:Ana3638_11295"/>
<evidence type="ECO:0000256" key="5">
    <source>
        <dbReference type="ARBA" id="ARBA00022643"/>
    </source>
</evidence>
<dbReference type="InterPro" id="IPR013785">
    <property type="entry name" value="Aldolase_TIM"/>
</dbReference>
<dbReference type="RefSeq" id="WP_161838112.1">
    <property type="nucleotide sequence ID" value="NZ_CP048000.1"/>
</dbReference>
<protein>
    <submittedName>
        <fullName evidence="12">FAD-dependent oxidoreductase</fullName>
    </submittedName>
</protein>
<dbReference type="GO" id="GO:0010181">
    <property type="term" value="F:FMN binding"/>
    <property type="evidence" value="ECO:0007669"/>
    <property type="project" value="InterPro"/>
</dbReference>
<comment type="cofactor">
    <cofactor evidence="2">
        <name>[4Fe-4S] cluster</name>
        <dbReference type="ChEBI" id="CHEBI:49883"/>
    </cofactor>
</comment>
<evidence type="ECO:0000256" key="8">
    <source>
        <dbReference type="ARBA" id="ARBA00023004"/>
    </source>
</evidence>
<evidence type="ECO:0000256" key="9">
    <source>
        <dbReference type="ARBA" id="ARBA00023014"/>
    </source>
</evidence>
<dbReference type="SUPFAM" id="SSF51905">
    <property type="entry name" value="FAD/NAD(P)-binding domain"/>
    <property type="match status" value="1"/>
</dbReference>
<dbReference type="InterPro" id="IPR051793">
    <property type="entry name" value="NADH:flavin_oxidoreductase"/>
</dbReference>
<name>A0A6P1TN81_9FIRM</name>
<feature type="domain" description="FAD/NAD(P)-binding" evidence="11">
    <location>
        <begin position="379"/>
        <end position="600"/>
    </location>
</feature>
<evidence type="ECO:0000259" key="11">
    <source>
        <dbReference type="Pfam" id="PF07992"/>
    </source>
</evidence>
<dbReference type="Gene3D" id="3.20.20.70">
    <property type="entry name" value="Aldolase class I"/>
    <property type="match status" value="1"/>
</dbReference>
<organism evidence="12 13">
    <name type="scientific">Anaerocolumna sedimenticola</name>
    <dbReference type="NCBI Taxonomy" id="2696063"/>
    <lineage>
        <taxon>Bacteria</taxon>
        <taxon>Bacillati</taxon>
        <taxon>Bacillota</taxon>
        <taxon>Clostridia</taxon>
        <taxon>Lachnospirales</taxon>
        <taxon>Lachnospiraceae</taxon>
        <taxon>Anaerocolumna</taxon>
    </lineage>
</organism>
<dbReference type="PRINTS" id="PR00469">
    <property type="entry name" value="PNDRDTASEII"/>
</dbReference>
<keyword evidence="9" id="KW-0411">Iron-sulfur</keyword>
<keyword evidence="8" id="KW-0408">Iron</keyword>
<evidence type="ECO:0000256" key="3">
    <source>
        <dbReference type="ARBA" id="ARBA00011048"/>
    </source>
</evidence>
<keyword evidence="6" id="KW-0479">Metal-binding</keyword>
<proteinExistence type="inferred from homology"/>
<evidence type="ECO:0000313" key="13">
    <source>
        <dbReference type="Proteomes" id="UP000464314"/>
    </source>
</evidence>
<dbReference type="EMBL" id="CP048000">
    <property type="protein sequence ID" value="QHQ61286.1"/>
    <property type="molecule type" value="Genomic_DNA"/>
</dbReference>
<dbReference type="InterPro" id="IPR023753">
    <property type="entry name" value="FAD/NAD-binding_dom"/>
</dbReference>
<keyword evidence="5" id="KW-0288">FMN</keyword>
<dbReference type="GO" id="GO:0016491">
    <property type="term" value="F:oxidoreductase activity"/>
    <property type="evidence" value="ECO:0007669"/>
    <property type="project" value="UniProtKB-KW"/>
</dbReference>
<dbReference type="CDD" id="cd02803">
    <property type="entry name" value="OYE_like_FMN_family"/>
    <property type="match status" value="1"/>
</dbReference>
<dbReference type="PANTHER" id="PTHR42917:SF2">
    <property type="entry name" value="2,4-DIENOYL-COA REDUCTASE [(2E)-ENOYL-COA-PRODUCING]"/>
    <property type="match status" value="1"/>
</dbReference>
<dbReference type="GO" id="GO:0046872">
    <property type="term" value="F:metal ion binding"/>
    <property type="evidence" value="ECO:0007669"/>
    <property type="project" value="UniProtKB-KW"/>
</dbReference>
<dbReference type="InterPro" id="IPR001155">
    <property type="entry name" value="OxRdtase_FMN_N"/>
</dbReference>
<evidence type="ECO:0000256" key="7">
    <source>
        <dbReference type="ARBA" id="ARBA00023002"/>
    </source>
</evidence>
<keyword evidence="4" id="KW-0285">Flavoprotein</keyword>
<comment type="similarity">
    <text evidence="3">In the N-terminal section; belongs to the NADH:flavin oxidoreductase/NADH oxidase family.</text>
</comment>
<keyword evidence="13" id="KW-1185">Reference proteome</keyword>
<feature type="domain" description="NADH:flavin oxidoreductase/NADH oxidase N-terminal" evidence="10">
    <location>
        <begin position="3"/>
        <end position="330"/>
    </location>
</feature>
<evidence type="ECO:0000256" key="6">
    <source>
        <dbReference type="ARBA" id="ARBA00022723"/>
    </source>
</evidence>
<dbReference type="SUPFAM" id="SSF51395">
    <property type="entry name" value="FMN-linked oxidoreductases"/>
    <property type="match status" value="1"/>
</dbReference>
<gene>
    <name evidence="12" type="ORF">Ana3638_11295</name>
</gene>
<sequence>MSKLFEKTQIGSMKLKNRIVMGPMGTTGESDGSYCSEGIRYFEERAKGGTGLIITGANVVTTKYEPRPCTELSNFHHVERLNMLIERCHHHGAKVCVQISPGLGRQQFTDPFTPPYSASECTAFWFPNLRCKPFSKEEILDIVEKLGYSASLAKMAGADAVELHAYGGYLLDQFHSKQWNTRTDEYGGELRNRMRFTLECIAAIRKNVGPKFPILVKFTPVHRVEGGRELDEGLEMAKILEEANVDALHVDVGCYEAWHKAISTVYEKEEHQMDVVEAIKKTVSVPVLGQGKMFDPEKAERAVAEGKTDYIVLGHQMLADPYWADKVKAGNTMDIVPCIGCNECLLAGFSGKHYYCAVNPLCYAEDDYPLPDVHGIKKSVLVIGGGPGGMSAAIAAARRGFDVELWEKTSRLGGNLWAAGLPTFKHDVLRLITYMERQVLKLGVNVKLNKEATAEAVSAGRYDKVVLAAGSTPFMPPIEGIETAAPSGDYLLGHKKPGKKVVVIGGGLVGCETAAYMKETAKEVTIVEMLSDILAIADHCLNNDQALRTMIKERNIGVVGGAKVTKITPNRVTYTKDGQELSIDCDTVIIAAGYRPNNQLESVLEGIVDDLTVVGDAEAPRKILTAVHEGYHTIRVMK</sequence>
<comment type="cofactor">
    <cofactor evidence="1">
        <name>FMN</name>
        <dbReference type="ChEBI" id="CHEBI:58210"/>
    </cofactor>
</comment>
<reference evidence="12 13" key="1">
    <citation type="submission" date="2020-01" db="EMBL/GenBank/DDBJ databases">
        <title>Genome analysis of Anaerocolumna sp. CBA3638.</title>
        <authorList>
            <person name="Kim J."/>
            <person name="Roh S.W."/>
        </authorList>
    </citation>
    <scope>NUCLEOTIDE SEQUENCE [LARGE SCALE GENOMIC DNA]</scope>
    <source>
        <strain evidence="12 13">CBA3638</strain>
    </source>
</reference>
<evidence type="ECO:0000256" key="1">
    <source>
        <dbReference type="ARBA" id="ARBA00001917"/>
    </source>
</evidence>
<evidence type="ECO:0000256" key="2">
    <source>
        <dbReference type="ARBA" id="ARBA00001966"/>
    </source>
</evidence>
<dbReference type="Gene3D" id="3.50.50.60">
    <property type="entry name" value="FAD/NAD(P)-binding domain"/>
    <property type="match status" value="1"/>
</dbReference>
<evidence type="ECO:0000256" key="4">
    <source>
        <dbReference type="ARBA" id="ARBA00022630"/>
    </source>
</evidence>
<dbReference type="Gene3D" id="3.40.50.720">
    <property type="entry name" value="NAD(P)-binding Rossmann-like Domain"/>
    <property type="match status" value="1"/>
</dbReference>
<dbReference type="AlphaFoldDB" id="A0A6P1TN81"/>
<dbReference type="PRINTS" id="PR00368">
    <property type="entry name" value="FADPNR"/>
</dbReference>
<dbReference type="GO" id="GO:0051536">
    <property type="term" value="F:iron-sulfur cluster binding"/>
    <property type="evidence" value="ECO:0007669"/>
    <property type="project" value="UniProtKB-KW"/>
</dbReference>
<evidence type="ECO:0000313" key="12">
    <source>
        <dbReference type="EMBL" id="QHQ61286.1"/>
    </source>
</evidence>
<keyword evidence="7" id="KW-0560">Oxidoreductase</keyword>